<keyword evidence="2" id="KW-1185">Reference proteome</keyword>
<dbReference type="AlphaFoldDB" id="A0A402BD67"/>
<evidence type="ECO:0000313" key="1">
    <source>
        <dbReference type="EMBL" id="GCE29222.1"/>
    </source>
</evidence>
<dbReference type="RefSeq" id="WP_126629530.1">
    <property type="nucleotide sequence ID" value="NZ_BIFT01000002.1"/>
</dbReference>
<evidence type="ECO:0000313" key="2">
    <source>
        <dbReference type="Proteomes" id="UP000287171"/>
    </source>
</evidence>
<organism evidence="1 2">
    <name type="scientific">Dictyobacter alpinus</name>
    <dbReference type="NCBI Taxonomy" id="2014873"/>
    <lineage>
        <taxon>Bacteria</taxon>
        <taxon>Bacillati</taxon>
        <taxon>Chloroflexota</taxon>
        <taxon>Ktedonobacteria</taxon>
        <taxon>Ktedonobacterales</taxon>
        <taxon>Dictyobacteraceae</taxon>
        <taxon>Dictyobacter</taxon>
    </lineage>
</organism>
<dbReference type="Proteomes" id="UP000287171">
    <property type="component" value="Unassembled WGS sequence"/>
</dbReference>
<name>A0A402BD67_9CHLR</name>
<sequence>MTALDLAGIVAEEAADLPADGAALSLRRRRRLIAYVDVGRGEGMTDTGERFIFGAQASFGSYEGWVLAKELRPRYMTGARALSL</sequence>
<comment type="caution">
    <text evidence="1">The sequence shown here is derived from an EMBL/GenBank/DDBJ whole genome shotgun (WGS) entry which is preliminary data.</text>
</comment>
<protein>
    <submittedName>
        <fullName evidence="1">Uncharacterized protein</fullName>
    </submittedName>
</protein>
<reference evidence="2" key="1">
    <citation type="submission" date="2018-12" db="EMBL/GenBank/DDBJ databases">
        <title>Tengunoibacter tsumagoiensis gen. nov., sp. nov., Dictyobacter kobayashii sp. nov., D. alpinus sp. nov., and D. joshuensis sp. nov. and description of Dictyobacteraceae fam. nov. within the order Ktedonobacterales isolated from Tengu-no-mugimeshi.</title>
        <authorList>
            <person name="Wang C.M."/>
            <person name="Zheng Y."/>
            <person name="Sakai Y."/>
            <person name="Toyoda A."/>
            <person name="Minakuchi Y."/>
            <person name="Abe K."/>
            <person name="Yokota A."/>
            <person name="Yabe S."/>
        </authorList>
    </citation>
    <scope>NUCLEOTIDE SEQUENCE [LARGE SCALE GENOMIC DNA]</scope>
    <source>
        <strain evidence="2">Uno16</strain>
    </source>
</reference>
<proteinExistence type="predicted"/>
<dbReference type="EMBL" id="BIFT01000002">
    <property type="protein sequence ID" value="GCE29222.1"/>
    <property type="molecule type" value="Genomic_DNA"/>
</dbReference>
<gene>
    <name evidence="1" type="ORF">KDA_47060</name>
</gene>
<accession>A0A402BD67</accession>